<sequence>MSLTSTWQRRAASIAALALLAVPLAACGSDDDSSSDGPPKAVAVIETLSGRTTAIKLDGGFVDALGSLGLTPGVTGTAKLTDSGSLVFPITGGNVSVFTPGEVSPYVIGQIQHEGSGLTLSAGGTTVRLSNFNVDPGVSRVYGDVAVNGKTVATSAFLFQLDGRTLMPLSVEGNTAVLEGTKVEISEVAAPLLNDTFKTKAVKPGLLVGIAKITVNVK</sequence>
<gene>
    <name evidence="1" type="ORF">UFOPK2579_01745</name>
</gene>
<dbReference type="EMBL" id="CAEZXR010000214">
    <property type="protein sequence ID" value="CAB4716917.1"/>
    <property type="molecule type" value="Genomic_DNA"/>
</dbReference>
<dbReference type="AlphaFoldDB" id="A0A6J6QZK9"/>
<accession>A0A6J6QZK9</accession>
<reference evidence="1" key="1">
    <citation type="submission" date="2020-05" db="EMBL/GenBank/DDBJ databases">
        <authorList>
            <person name="Chiriac C."/>
            <person name="Salcher M."/>
            <person name="Ghai R."/>
            <person name="Kavagutti S V."/>
        </authorList>
    </citation>
    <scope>NUCLEOTIDE SEQUENCE</scope>
</reference>
<evidence type="ECO:0000313" key="1">
    <source>
        <dbReference type="EMBL" id="CAB4716917.1"/>
    </source>
</evidence>
<organism evidence="1">
    <name type="scientific">freshwater metagenome</name>
    <dbReference type="NCBI Taxonomy" id="449393"/>
    <lineage>
        <taxon>unclassified sequences</taxon>
        <taxon>metagenomes</taxon>
        <taxon>ecological metagenomes</taxon>
    </lineage>
</organism>
<protein>
    <submittedName>
        <fullName evidence="1">Unannotated protein</fullName>
    </submittedName>
</protein>
<proteinExistence type="predicted"/>
<name>A0A6J6QZK9_9ZZZZ</name>